<dbReference type="EMBL" id="AMZH03009221">
    <property type="protein sequence ID" value="RRT57311.1"/>
    <property type="molecule type" value="Genomic_DNA"/>
</dbReference>
<protein>
    <submittedName>
        <fullName evidence="2">Uncharacterized protein</fullName>
    </submittedName>
</protein>
<comment type="caution">
    <text evidence="2">The sequence shown here is derived from an EMBL/GenBank/DDBJ whole genome shotgun (WGS) entry which is preliminary data.</text>
</comment>
<proteinExistence type="predicted"/>
<sequence length="144" mass="15540">MLTVILPALEWLGADRCRDRCSTPRGPRPPGHRRLSLASGPSPPPLPDPNVGASPSPFPGKSTNLDALYISWFLLQLFEPDGGVSLQIFGTIRMRAVLPSTLQRGGGASSHLPPLGQRESVLRAFTGYLPSHLSRSLPVKHAKF</sequence>
<organism evidence="2 3">
    <name type="scientific">Ensete ventricosum</name>
    <name type="common">Abyssinian banana</name>
    <name type="synonym">Musa ensete</name>
    <dbReference type="NCBI Taxonomy" id="4639"/>
    <lineage>
        <taxon>Eukaryota</taxon>
        <taxon>Viridiplantae</taxon>
        <taxon>Streptophyta</taxon>
        <taxon>Embryophyta</taxon>
        <taxon>Tracheophyta</taxon>
        <taxon>Spermatophyta</taxon>
        <taxon>Magnoliopsida</taxon>
        <taxon>Liliopsida</taxon>
        <taxon>Zingiberales</taxon>
        <taxon>Musaceae</taxon>
        <taxon>Ensete</taxon>
    </lineage>
</organism>
<name>A0A426Z097_ENSVE</name>
<dbReference type="AlphaFoldDB" id="A0A426Z097"/>
<evidence type="ECO:0000313" key="3">
    <source>
        <dbReference type="Proteomes" id="UP000287651"/>
    </source>
</evidence>
<feature type="region of interest" description="Disordered" evidence="1">
    <location>
        <begin position="20"/>
        <end position="58"/>
    </location>
</feature>
<evidence type="ECO:0000256" key="1">
    <source>
        <dbReference type="SAM" id="MobiDB-lite"/>
    </source>
</evidence>
<accession>A0A426Z097</accession>
<gene>
    <name evidence="2" type="ORF">B296_00026911</name>
</gene>
<evidence type="ECO:0000313" key="2">
    <source>
        <dbReference type="EMBL" id="RRT57311.1"/>
    </source>
</evidence>
<reference evidence="2 3" key="1">
    <citation type="journal article" date="2014" name="Agronomy (Basel)">
        <title>A Draft Genome Sequence for Ensete ventricosum, the Drought-Tolerant Tree Against Hunger.</title>
        <authorList>
            <person name="Harrison J."/>
            <person name="Moore K.A."/>
            <person name="Paszkiewicz K."/>
            <person name="Jones T."/>
            <person name="Grant M."/>
            <person name="Ambacheew D."/>
            <person name="Muzemil S."/>
            <person name="Studholme D.J."/>
        </authorList>
    </citation>
    <scope>NUCLEOTIDE SEQUENCE [LARGE SCALE GENOMIC DNA]</scope>
</reference>
<dbReference type="Proteomes" id="UP000287651">
    <property type="component" value="Unassembled WGS sequence"/>
</dbReference>